<organism evidence="4 5">
    <name type="scientific">Mycobacterium gastri</name>
    <dbReference type="NCBI Taxonomy" id="1777"/>
    <lineage>
        <taxon>Bacteria</taxon>
        <taxon>Bacillati</taxon>
        <taxon>Actinomycetota</taxon>
        <taxon>Actinomycetes</taxon>
        <taxon>Mycobacteriales</taxon>
        <taxon>Mycobacteriaceae</taxon>
        <taxon>Mycobacterium</taxon>
    </lineage>
</organism>
<proteinExistence type="inferred from homology"/>
<dbReference type="EMBL" id="LQOX01000074">
    <property type="protein sequence ID" value="ORV72895.1"/>
    <property type="molecule type" value="Genomic_DNA"/>
</dbReference>
<comment type="caution">
    <text evidence="4">The sequence shown here is derived from an EMBL/GenBank/DDBJ whole genome shotgun (WGS) entry which is preliminary data.</text>
</comment>
<dbReference type="SUPFAM" id="SSF140459">
    <property type="entry name" value="PE/PPE dimer-like"/>
    <property type="match status" value="1"/>
</dbReference>
<evidence type="ECO:0000313" key="5">
    <source>
        <dbReference type="Proteomes" id="UP000193738"/>
    </source>
</evidence>
<feature type="compositionally biased region" description="Polar residues" evidence="2">
    <location>
        <begin position="613"/>
        <end position="624"/>
    </location>
</feature>
<gene>
    <name evidence="4" type="ORF">AWC07_03155</name>
</gene>
<dbReference type="InterPro" id="IPR038332">
    <property type="entry name" value="PPE_sf"/>
</dbReference>
<feature type="compositionally biased region" description="Pro residues" evidence="2">
    <location>
        <begin position="463"/>
        <end position="506"/>
    </location>
</feature>
<dbReference type="AlphaFoldDB" id="A0A1X1VV17"/>
<evidence type="ECO:0000259" key="3">
    <source>
        <dbReference type="Pfam" id="PF00823"/>
    </source>
</evidence>
<dbReference type="Gene3D" id="1.20.1260.20">
    <property type="entry name" value="PPE superfamily"/>
    <property type="match status" value="1"/>
</dbReference>
<sequence>MVVHPWSAFSPEANYAALASGSGPASTLAYADTLSAQAAQVRAVVAASAASGAATYGTGWQGAGATASAVTHGVLDAQHELLAAALVDKASHVVAAAGAHQSALASMVTAQEAGANRVDEAAAQQLNPLVWGALTPKIVALNVEYYGQMWPHNAAAGAAYGVALRAAAAAIMVPFPPAVPGASLAAAAVGLAEAGAISAAGATLRASEQAAHAVLTPAAAAPQGGAGARGGAAPLAGSAVPSAAPNAASVAGTPTAAQTVHPAPQAAVGMFARISPAGVVGAPTAAPPAGEGPASAQLAEALQSRAGALTPPGSELGPGGVSGYPGAGFTSYVRPTGDGFAPPPIERAGSSAPAGMLNAAALGGPVTTPSLTAPMQPLAYVHPQPPQPGGLSLAPQPPLLDPGDIAHTLSSPPPPQSPAPPLPAPQPDAPPGGPPGPATGSGGPSGSGGPGAQMLGFGAGPAPQAPPSPIPLAPQPPPPPPPSPSPGKPPLGPPPIPPWASPPPPASLQATRDAYNKLTYDIDHHNLNPPNPADWNAVNAYNQEAWYYNSLKAQLERQLDTANVQYTPAKDAARADIPYWTQPAPQQPHAPSPDPSTPTGQRGGPMDVRPGTNAPTTIDGTSFSGHALDEMQSDGIPVSVVQNTLRNGLSAPSIGGTTVFFDPVNNVSVVQAASGKIVTVSFGDLRR</sequence>
<dbReference type="Pfam" id="PF00823">
    <property type="entry name" value="PPE"/>
    <property type="match status" value="1"/>
</dbReference>
<feature type="region of interest" description="Disordered" evidence="2">
    <location>
        <begin position="376"/>
        <end position="509"/>
    </location>
</feature>
<feature type="compositionally biased region" description="Pro residues" evidence="2">
    <location>
        <begin position="585"/>
        <end position="596"/>
    </location>
</feature>
<feature type="domain" description="PPE" evidence="3">
    <location>
        <begin position="6"/>
        <end position="170"/>
    </location>
</feature>
<feature type="compositionally biased region" description="Pro residues" evidence="2">
    <location>
        <begin position="411"/>
        <end position="437"/>
    </location>
</feature>
<reference evidence="4 5" key="1">
    <citation type="submission" date="2016-01" db="EMBL/GenBank/DDBJ databases">
        <title>The new phylogeny of the genus Mycobacterium.</title>
        <authorList>
            <person name="Tarcisio F."/>
            <person name="Conor M."/>
            <person name="Antonella G."/>
            <person name="Elisabetta G."/>
            <person name="Giulia F.S."/>
            <person name="Sara T."/>
            <person name="Anna F."/>
            <person name="Clotilde B."/>
            <person name="Roberto B."/>
            <person name="Veronica D.S."/>
            <person name="Fabio R."/>
            <person name="Monica P."/>
            <person name="Olivier J."/>
            <person name="Enrico T."/>
            <person name="Nicola S."/>
        </authorList>
    </citation>
    <scope>NUCLEOTIDE SEQUENCE [LARGE SCALE GENOMIC DNA]</scope>
    <source>
        <strain evidence="4 5">DSM 43505</strain>
    </source>
</reference>
<feature type="compositionally biased region" description="Gly residues" evidence="2">
    <location>
        <begin position="439"/>
        <end position="451"/>
    </location>
</feature>
<name>A0A1X1VV17_MYCGS</name>
<evidence type="ECO:0000256" key="2">
    <source>
        <dbReference type="SAM" id="MobiDB-lite"/>
    </source>
</evidence>
<dbReference type="PRINTS" id="PR01217">
    <property type="entry name" value="PRICHEXTENSN"/>
</dbReference>
<dbReference type="Proteomes" id="UP000193738">
    <property type="component" value="Unassembled WGS sequence"/>
</dbReference>
<comment type="similarity">
    <text evidence="1">Belongs to the mycobacterial PPE family.</text>
</comment>
<keyword evidence="5" id="KW-1185">Reference proteome</keyword>
<evidence type="ECO:0000256" key="1">
    <source>
        <dbReference type="ARBA" id="ARBA00010652"/>
    </source>
</evidence>
<accession>A0A1X1VV17</accession>
<protein>
    <recommendedName>
        <fullName evidence="3">PPE domain-containing protein</fullName>
    </recommendedName>
</protein>
<feature type="region of interest" description="Disordered" evidence="2">
    <location>
        <begin position="581"/>
        <end position="629"/>
    </location>
</feature>
<dbReference type="InterPro" id="IPR000030">
    <property type="entry name" value="PPE_dom"/>
</dbReference>
<dbReference type="STRING" id="1777.AWC07_03155"/>
<evidence type="ECO:0000313" key="4">
    <source>
        <dbReference type="EMBL" id="ORV72895.1"/>
    </source>
</evidence>